<dbReference type="InterPro" id="IPR036873">
    <property type="entry name" value="Rhodanese-like_dom_sf"/>
</dbReference>
<accession>A0A6M1SSG8</accession>
<dbReference type="InterPro" id="IPR050229">
    <property type="entry name" value="GlpE_sulfurtransferase"/>
</dbReference>
<reference evidence="2 3" key="1">
    <citation type="submission" date="2020-02" db="EMBL/GenBank/DDBJ databases">
        <title>Balneolaceae bacterium YR4-1, complete genome.</title>
        <authorList>
            <person name="Li Y."/>
            <person name="Wu S."/>
        </authorList>
    </citation>
    <scope>NUCLEOTIDE SEQUENCE [LARGE SCALE GENOMIC DNA]</scope>
    <source>
        <strain evidence="2 3">YR4-1</strain>
    </source>
</reference>
<dbReference type="PROSITE" id="PS50206">
    <property type="entry name" value="RHODANESE_3"/>
    <property type="match status" value="1"/>
</dbReference>
<protein>
    <submittedName>
        <fullName evidence="2">Rhodanese-like domain-containing protein</fullName>
    </submittedName>
</protein>
<comment type="caution">
    <text evidence="2">The sequence shown here is derived from an EMBL/GenBank/DDBJ whole genome shotgun (WGS) entry which is preliminary data.</text>
</comment>
<dbReference type="CDD" id="cd00158">
    <property type="entry name" value="RHOD"/>
    <property type="match status" value="1"/>
</dbReference>
<dbReference type="Proteomes" id="UP000473278">
    <property type="component" value="Unassembled WGS sequence"/>
</dbReference>
<dbReference type="SUPFAM" id="SSF52821">
    <property type="entry name" value="Rhodanese/Cell cycle control phosphatase"/>
    <property type="match status" value="1"/>
</dbReference>
<evidence type="ECO:0000313" key="2">
    <source>
        <dbReference type="EMBL" id="NGP75800.1"/>
    </source>
</evidence>
<organism evidence="2 3">
    <name type="scientific">Halalkalibaculum roseum</name>
    <dbReference type="NCBI Taxonomy" id="2709311"/>
    <lineage>
        <taxon>Bacteria</taxon>
        <taxon>Pseudomonadati</taxon>
        <taxon>Balneolota</taxon>
        <taxon>Balneolia</taxon>
        <taxon>Balneolales</taxon>
        <taxon>Balneolaceae</taxon>
        <taxon>Halalkalibaculum</taxon>
    </lineage>
</organism>
<dbReference type="PANTHER" id="PTHR43031">
    <property type="entry name" value="FAD-DEPENDENT OXIDOREDUCTASE"/>
    <property type="match status" value="1"/>
</dbReference>
<dbReference type="Gene3D" id="3.40.250.10">
    <property type="entry name" value="Rhodanese-like domain"/>
    <property type="match status" value="1"/>
</dbReference>
<dbReference type="AlphaFoldDB" id="A0A6M1SSG8"/>
<feature type="domain" description="Rhodanese" evidence="1">
    <location>
        <begin position="26"/>
        <end position="116"/>
    </location>
</feature>
<dbReference type="InterPro" id="IPR001763">
    <property type="entry name" value="Rhodanese-like_dom"/>
</dbReference>
<evidence type="ECO:0000259" key="1">
    <source>
        <dbReference type="PROSITE" id="PS50206"/>
    </source>
</evidence>
<proteinExistence type="predicted"/>
<sequence length="118" mass="13550">MVLYYGAKLKNSGETLDPETFKEKWKQDSGVVIDVRTKSEHKGERLDITDHNYDITDSEFSEQIEQLDKSKTYYLYCRTGSRSGRAARMMEQNGFEHVYNIGGLQKLLNAGFNKQSGN</sequence>
<gene>
    <name evidence="2" type="ORF">G3570_04095</name>
</gene>
<evidence type="ECO:0000313" key="3">
    <source>
        <dbReference type="Proteomes" id="UP000473278"/>
    </source>
</evidence>
<dbReference type="Pfam" id="PF00581">
    <property type="entry name" value="Rhodanese"/>
    <property type="match status" value="1"/>
</dbReference>
<dbReference type="PANTHER" id="PTHR43031:SF1">
    <property type="entry name" value="PYRIDINE NUCLEOTIDE-DISULPHIDE OXIDOREDUCTASE"/>
    <property type="match status" value="1"/>
</dbReference>
<keyword evidence="3" id="KW-1185">Reference proteome</keyword>
<dbReference type="SMART" id="SM00450">
    <property type="entry name" value="RHOD"/>
    <property type="match status" value="1"/>
</dbReference>
<name>A0A6M1SSG8_9BACT</name>
<dbReference type="EMBL" id="JAALLT010000001">
    <property type="protein sequence ID" value="NGP75800.1"/>
    <property type="molecule type" value="Genomic_DNA"/>
</dbReference>